<dbReference type="PANTHER" id="PTHR10492">
    <property type="match status" value="1"/>
</dbReference>
<feature type="domain" description="DNA helicase Pif1-like DEAD-box helicase" evidence="2">
    <location>
        <begin position="237"/>
        <end position="307"/>
    </location>
</feature>
<protein>
    <recommendedName>
        <fullName evidence="1">ATP-dependent DNA helicase</fullName>
        <ecNumber evidence="1">5.6.2.3</ecNumber>
    </recommendedName>
</protein>
<dbReference type="GO" id="GO:0006281">
    <property type="term" value="P:DNA repair"/>
    <property type="evidence" value="ECO:0007669"/>
    <property type="project" value="UniProtKB-KW"/>
</dbReference>
<comment type="catalytic activity">
    <reaction evidence="1">
        <text>ATP + H2O = ADP + phosphate + H(+)</text>
        <dbReference type="Rhea" id="RHEA:13065"/>
        <dbReference type="ChEBI" id="CHEBI:15377"/>
        <dbReference type="ChEBI" id="CHEBI:15378"/>
        <dbReference type="ChEBI" id="CHEBI:30616"/>
        <dbReference type="ChEBI" id="CHEBI:43474"/>
        <dbReference type="ChEBI" id="CHEBI:456216"/>
        <dbReference type="EC" id="5.6.2.3"/>
    </reaction>
</comment>
<dbReference type="Pfam" id="PF05970">
    <property type="entry name" value="PIF1"/>
    <property type="match status" value="1"/>
</dbReference>
<reference evidence="3 4" key="1">
    <citation type="journal article" date="2018" name="Front. Plant Sci.">
        <title>Red Clover (Trifolium pratense) and Zigzag Clover (T. medium) - A Picture of Genomic Similarities and Differences.</title>
        <authorList>
            <person name="Dluhosova J."/>
            <person name="Istvanek J."/>
            <person name="Nedelnik J."/>
            <person name="Repkova J."/>
        </authorList>
    </citation>
    <scope>NUCLEOTIDE SEQUENCE [LARGE SCALE GENOMIC DNA]</scope>
    <source>
        <strain evidence="4">cv. 10/8</strain>
        <tissue evidence="3">Leaf</tissue>
    </source>
</reference>
<evidence type="ECO:0000313" key="4">
    <source>
        <dbReference type="Proteomes" id="UP000265520"/>
    </source>
</evidence>
<dbReference type="EC" id="5.6.2.3" evidence="1"/>
<comment type="cofactor">
    <cofactor evidence="1">
        <name>Mg(2+)</name>
        <dbReference type="ChEBI" id="CHEBI:18420"/>
    </cofactor>
</comment>
<keyword evidence="4" id="KW-1185">Reference proteome</keyword>
<dbReference type="GO" id="GO:0000723">
    <property type="term" value="P:telomere maintenance"/>
    <property type="evidence" value="ECO:0007669"/>
    <property type="project" value="InterPro"/>
</dbReference>
<keyword evidence="1" id="KW-0227">DNA damage</keyword>
<keyword evidence="1" id="KW-0234">DNA repair</keyword>
<evidence type="ECO:0000313" key="3">
    <source>
        <dbReference type="EMBL" id="MCH95433.1"/>
    </source>
</evidence>
<comment type="similarity">
    <text evidence="1">Belongs to the helicase family.</text>
</comment>
<sequence length="307" mass="35187">MVDTMFLAWFKANMDYEEGRNLTYSQFPTKFVYIPKEHRWQPRQRGFSIGRLTYVPVGAGELYYLRVLLTQQKGCTSYEDIKTVDGKICKTFQEACSELRLLKDDQEFKDAIKESYQTASGWQMRSLFVRLLNMNTMTNPFDVWSCTWKMLADGILYNRRRELNLPDLQISDDDLQNLCLIEIAKLLTENGRTLSDYPSMPTPIVEDVNTFHNKLIADELNYNRVELAALHESLVQKLTEEQHGVYQEIMTSVLSGNGQFFFLYGYGGTGKTFLWKTISAALRSKGEIVINVASSGIASLLLPNGKT</sequence>
<dbReference type="GO" id="GO:0005524">
    <property type="term" value="F:ATP binding"/>
    <property type="evidence" value="ECO:0007669"/>
    <property type="project" value="UniProtKB-KW"/>
</dbReference>
<dbReference type="AlphaFoldDB" id="A0A392N765"/>
<dbReference type="GO" id="GO:0043139">
    <property type="term" value="F:5'-3' DNA helicase activity"/>
    <property type="evidence" value="ECO:0007669"/>
    <property type="project" value="UniProtKB-EC"/>
</dbReference>
<organism evidence="3 4">
    <name type="scientific">Trifolium medium</name>
    <dbReference type="NCBI Taxonomy" id="97028"/>
    <lineage>
        <taxon>Eukaryota</taxon>
        <taxon>Viridiplantae</taxon>
        <taxon>Streptophyta</taxon>
        <taxon>Embryophyta</taxon>
        <taxon>Tracheophyta</taxon>
        <taxon>Spermatophyta</taxon>
        <taxon>Magnoliopsida</taxon>
        <taxon>eudicotyledons</taxon>
        <taxon>Gunneridae</taxon>
        <taxon>Pentapetalae</taxon>
        <taxon>rosids</taxon>
        <taxon>fabids</taxon>
        <taxon>Fabales</taxon>
        <taxon>Fabaceae</taxon>
        <taxon>Papilionoideae</taxon>
        <taxon>50 kb inversion clade</taxon>
        <taxon>NPAAA clade</taxon>
        <taxon>Hologalegina</taxon>
        <taxon>IRL clade</taxon>
        <taxon>Trifolieae</taxon>
        <taxon>Trifolium</taxon>
    </lineage>
</organism>
<dbReference type="EMBL" id="LXQA010029822">
    <property type="protein sequence ID" value="MCH95433.1"/>
    <property type="molecule type" value="Genomic_DNA"/>
</dbReference>
<keyword evidence="1" id="KW-0378">Hydrolase</keyword>
<accession>A0A392N765</accession>
<dbReference type="InterPro" id="IPR027417">
    <property type="entry name" value="P-loop_NTPase"/>
</dbReference>
<evidence type="ECO:0000256" key="1">
    <source>
        <dbReference type="RuleBase" id="RU363044"/>
    </source>
</evidence>
<proteinExistence type="inferred from homology"/>
<dbReference type="SUPFAM" id="SSF52540">
    <property type="entry name" value="P-loop containing nucleoside triphosphate hydrolases"/>
    <property type="match status" value="1"/>
</dbReference>
<dbReference type="InterPro" id="IPR010285">
    <property type="entry name" value="DNA_helicase_pif1-like_DEAD"/>
</dbReference>
<dbReference type="GO" id="GO:0006310">
    <property type="term" value="P:DNA recombination"/>
    <property type="evidence" value="ECO:0007669"/>
    <property type="project" value="UniProtKB-KW"/>
</dbReference>
<dbReference type="Gene3D" id="3.40.50.300">
    <property type="entry name" value="P-loop containing nucleotide triphosphate hydrolases"/>
    <property type="match status" value="1"/>
</dbReference>
<evidence type="ECO:0000259" key="2">
    <source>
        <dbReference type="Pfam" id="PF05970"/>
    </source>
</evidence>
<dbReference type="Proteomes" id="UP000265520">
    <property type="component" value="Unassembled WGS sequence"/>
</dbReference>
<keyword evidence="1" id="KW-0233">DNA recombination</keyword>
<comment type="caution">
    <text evidence="3">The sequence shown here is derived from an EMBL/GenBank/DDBJ whole genome shotgun (WGS) entry which is preliminary data.</text>
</comment>
<feature type="non-terminal residue" evidence="3">
    <location>
        <position position="307"/>
    </location>
</feature>
<keyword evidence="1 3" id="KW-0347">Helicase</keyword>
<name>A0A392N765_9FABA</name>
<keyword evidence="1" id="KW-0547">Nucleotide-binding</keyword>
<dbReference type="GO" id="GO:0016887">
    <property type="term" value="F:ATP hydrolysis activity"/>
    <property type="evidence" value="ECO:0007669"/>
    <property type="project" value="RHEA"/>
</dbReference>
<dbReference type="PANTHER" id="PTHR10492:SF74">
    <property type="entry name" value="ATP-DEPENDENT DNA HELICASE"/>
    <property type="match status" value="1"/>
</dbReference>
<keyword evidence="1" id="KW-0067">ATP-binding</keyword>